<evidence type="ECO:0000256" key="7">
    <source>
        <dbReference type="ARBA" id="ARBA00022989"/>
    </source>
</evidence>
<dbReference type="InterPro" id="IPR027417">
    <property type="entry name" value="P-loop_NTPase"/>
</dbReference>
<dbReference type="Proteomes" id="UP001107558">
    <property type="component" value="Chromosome 4"/>
</dbReference>
<keyword evidence="4 10" id="KW-0812">Transmembrane</keyword>
<dbReference type="InterPro" id="IPR026082">
    <property type="entry name" value="ABCA"/>
</dbReference>
<feature type="domain" description="ABC transporter" evidence="11">
    <location>
        <begin position="524"/>
        <end position="761"/>
    </location>
</feature>
<feature type="transmembrane region" description="Helical" evidence="10">
    <location>
        <begin position="1265"/>
        <end position="1287"/>
    </location>
</feature>
<sequence length="1777" mass="198394">MTERHIKASFGQQLRATIVRNLRLKIRDSRKTTAEIFLPLYTLGTLIVLKILIPNPNFPAIIEPHGTGKMFENFDVMKNHTIAVVQAGNGSRHHTVQFLDAVNNVWTSLHPVPGAYKINWQFYANQSELISAYWRNPYLMPLALVFNTDDPYNGQLDYEIRTNPSFFVAPSTNELFSSPVTCREMEDNYLSSMMSDVIEMGDACPVNQYYYSGFIALQTLLDYTKIGLTATCTDFRIPKITLEMFPKEAYTGNWLVAFRLAIPIYMVMALSQFITYLLILIVGEKEKHIKEGMKIMGLRDSVFWSAWFVIYAIFVTFLTLVSVVLLFTLGVFQYTNYFPVFLLILLYSLSVIVIGFMITPFFDNSRTAGILGNFIVNIMSLFYFIQVFLDHDDTSAALWIVSLISPTGFALAMDKILVLDIKGEGVTLNNLWSGPGIPLGGSILMMAFDILLYSLLALYLDAVVPSEHGTKQKPFFCCYPSFWFGTKKEVKVPLLNGESTVNSFNNYEADVEPVPREMRGKEAIKIVDLVKVFNTCCDKESVTAVNGINLTIYEGQITAILGHNGAGKSTLFNILTGLTSPSLGTAYIFGYDIRNHSDMTMIRRMTGVCPQHDILFDDLTPKEHLYFFAAVRGIYESDVDSEVKKTLRDCDLVENGDTIVKHLSGGQKRKLSVAIAIIGDPRIIIFDEPTAGVDPYSRRCLWQLLQSIKKGKVILLTTHFMDEADILADRKAVIAKGKLRCCGSSLFLKNKFGIGYHLTLVLDAKARSTPISNLVNLHVPKAEKARHHGRELSYILPHDAVANFAPLFSDIEGSTGQQLGIVSYGVSMTTLEEVFLQLENDKEDEHEKGINRSHAVSRSMSLQGRSGSSTSVIIEPPVQHENYDMKGTIRSLPERKSMAYAVENIEIDTSDEPPLIRSNESAIKSGWMELDDIILKPSCCSTIYAMLKLRVIILIRDLQRLYLMILVPLLCCGIGLYLNSIQVVTPTMRSILLNNDTYEDGRIAVIGNYDKTSNEIFNAMDISNFDDDAPLVIGPGDYVDDPPIILTSPSTAVIEELRKLANIDETFTGDYSMFLNFTPHTAAYNFSSISCKNLSVTILYNDTAMHSLPVALNILSNAIYQALAPSDADAKPIQVQSHPLMVTAQSQEFNTGTFSSALFIGMIFVLVPVSLAIDMVYDREMKAKNQLRVNGLALSLYFTAFFIVIFGLMVIICLFLLIMVFAMNIPSFQQPSALATIGIFIIIYSPSAILCSTCSSYFFDKTDSALTFLPNILTFAGFVPFILVAFLDMMGIDAKATIALHYVLSILNPMYIPYALIYYVDRIYIACSISNACSNLTIANYMTEEIIVMLISSLLHIPVWSLCLRIVDIKKNGGKIRDLLRRQKKMIEESIEEYVGDYEDDDVKKEREKVSRMSSLDKGDDDGSQEPIVVVKNLRKEFKQSSIFSTCCTPEKDTTITAVKSLSFAVDPGEVLGLLGHNAAGKTTTLRVITGEIAPTKGNVKIGGIKITNSQSEAFLQIGYCPQSDALWKNVTVREHLECYAAIRGVSFKDRKRLINTYLHGLHITEHANKQTRHLSGGTKRKLSYAIAMLGSPKVVLLDEPSTGMDPKSKRFLWDTILASFQGSRGAILTTHAMEEADALCSKVGIMAKGELRCLGSTQHLKNLYGAGYNLEVKLKHLDALHTSSSFDNIQVQAKKECKNFVFEMFPDAKIEESFGDRIVCSIPQDNVSSLAQCFEKLEKVKANLGIEEYSFSQTTLEQVFLKLAHYDEEVNSEVIE</sequence>
<dbReference type="PANTHER" id="PTHR19229:SF209">
    <property type="entry name" value="ATP-BINDING CASSETTE SUB-FAMILY A MEMBER 5 ISOFORM X1"/>
    <property type="match status" value="1"/>
</dbReference>
<dbReference type="SUPFAM" id="SSF52540">
    <property type="entry name" value="P-loop containing nucleoside triphosphate hydrolases"/>
    <property type="match status" value="2"/>
</dbReference>
<dbReference type="PROSITE" id="PS00211">
    <property type="entry name" value="ABC_TRANSPORTER_1"/>
    <property type="match status" value="1"/>
</dbReference>
<comment type="subcellular location">
    <subcellularLocation>
        <location evidence="1">Membrane</location>
        <topology evidence="1">Multi-pass membrane protein</topology>
    </subcellularLocation>
</comment>
<dbReference type="InterPro" id="IPR013525">
    <property type="entry name" value="ABC2_TM"/>
</dbReference>
<keyword evidence="8 10" id="KW-0472">Membrane</keyword>
<feature type="transmembrane region" description="Helical" evidence="10">
    <location>
        <begin position="395"/>
        <end position="418"/>
    </location>
</feature>
<dbReference type="CDD" id="cd03263">
    <property type="entry name" value="ABC_subfamily_A"/>
    <property type="match status" value="2"/>
</dbReference>
<feature type="compositionally biased region" description="Polar residues" evidence="9">
    <location>
        <begin position="854"/>
        <end position="869"/>
    </location>
</feature>
<dbReference type="GO" id="GO:0005524">
    <property type="term" value="F:ATP binding"/>
    <property type="evidence" value="ECO:0007669"/>
    <property type="project" value="UniProtKB-KW"/>
</dbReference>
<dbReference type="EMBL" id="JADBJN010000004">
    <property type="protein sequence ID" value="KAG5666777.1"/>
    <property type="molecule type" value="Genomic_DNA"/>
</dbReference>
<dbReference type="InterPro" id="IPR003439">
    <property type="entry name" value="ABC_transporter-like_ATP-bd"/>
</dbReference>
<feature type="transmembrane region" description="Helical" evidence="10">
    <location>
        <begin position="254"/>
        <end position="281"/>
    </location>
</feature>
<feature type="transmembrane region" description="Helical" evidence="10">
    <location>
        <begin position="439"/>
        <end position="460"/>
    </location>
</feature>
<keyword evidence="6" id="KW-0067">ATP-binding</keyword>
<feature type="transmembrane region" description="Helical" evidence="10">
    <location>
        <begin position="370"/>
        <end position="389"/>
    </location>
</feature>
<feature type="transmembrane region" description="Helical" evidence="10">
    <location>
        <begin position="1299"/>
        <end position="1320"/>
    </location>
</feature>
<accession>A0A9J6BA73</accession>
<feature type="transmembrane region" description="Helical" evidence="10">
    <location>
        <begin position="961"/>
        <end position="979"/>
    </location>
</feature>
<keyword evidence="3" id="KW-0813">Transport</keyword>
<dbReference type="Pfam" id="PF23321">
    <property type="entry name" value="R1_ABCA1"/>
    <property type="match status" value="1"/>
</dbReference>
<feature type="transmembrane region" description="Helical" evidence="10">
    <location>
        <begin position="337"/>
        <end position="358"/>
    </location>
</feature>
<dbReference type="OrthoDB" id="8061355at2759"/>
<dbReference type="Gene3D" id="3.40.50.300">
    <property type="entry name" value="P-loop containing nucleotide triphosphate hydrolases"/>
    <property type="match status" value="2"/>
</dbReference>
<evidence type="ECO:0000256" key="2">
    <source>
        <dbReference type="ARBA" id="ARBA00008869"/>
    </source>
</evidence>
<feature type="transmembrane region" description="Helical" evidence="10">
    <location>
        <begin position="1157"/>
        <end position="1177"/>
    </location>
</feature>
<keyword evidence="5" id="KW-0547">Nucleotide-binding</keyword>
<dbReference type="Pfam" id="PF12698">
    <property type="entry name" value="ABC2_membrane_3"/>
    <property type="match status" value="2"/>
</dbReference>
<evidence type="ECO:0000259" key="11">
    <source>
        <dbReference type="PROSITE" id="PS50893"/>
    </source>
</evidence>
<protein>
    <recommendedName>
        <fullName evidence="11">ABC transporter domain-containing protein</fullName>
    </recommendedName>
</protein>
<feature type="transmembrane region" description="Helical" evidence="10">
    <location>
        <begin position="1197"/>
        <end position="1222"/>
    </location>
</feature>
<dbReference type="InterPro" id="IPR017871">
    <property type="entry name" value="ABC_transporter-like_CS"/>
</dbReference>
<keyword evidence="13" id="KW-1185">Reference proteome</keyword>
<evidence type="ECO:0000256" key="9">
    <source>
        <dbReference type="SAM" id="MobiDB-lite"/>
    </source>
</evidence>
<dbReference type="GO" id="GO:0140359">
    <property type="term" value="F:ABC-type transporter activity"/>
    <property type="evidence" value="ECO:0007669"/>
    <property type="project" value="InterPro"/>
</dbReference>
<keyword evidence="7 10" id="KW-1133">Transmembrane helix</keyword>
<dbReference type="FunFam" id="3.40.50.300:FF:000335">
    <property type="entry name" value="ATP binding cassette subfamily A member 5"/>
    <property type="match status" value="1"/>
</dbReference>
<evidence type="ECO:0000256" key="3">
    <source>
        <dbReference type="ARBA" id="ARBA00022448"/>
    </source>
</evidence>
<evidence type="ECO:0000256" key="5">
    <source>
        <dbReference type="ARBA" id="ARBA00022741"/>
    </source>
</evidence>
<dbReference type="InterPro" id="IPR056264">
    <property type="entry name" value="R2_ABCA1-4-like"/>
</dbReference>
<dbReference type="GO" id="GO:0016887">
    <property type="term" value="F:ATP hydrolysis activity"/>
    <property type="evidence" value="ECO:0007669"/>
    <property type="project" value="InterPro"/>
</dbReference>
<evidence type="ECO:0000256" key="1">
    <source>
        <dbReference type="ARBA" id="ARBA00004141"/>
    </source>
</evidence>
<name>A0A9J6BA73_POLVA</name>
<feature type="region of interest" description="Disordered" evidence="9">
    <location>
        <begin position="842"/>
        <end position="869"/>
    </location>
</feature>
<proteinExistence type="inferred from homology"/>
<feature type="transmembrane region" description="Helical" evidence="10">
    <location>
        <begin position="1234"/>
        <end position="1259"/>
    </location>
</feature>
<evidence type="ECO:0000313" key="12">
    <source>
        <dbReference type="EMBL" id="KAG5666777.1"/>
    </source>
</evidence>
<dbReference type="PROSITE" id="PS50893">
    <property type="entry name" value="ABC_TRANSPORTER_2"/>
    <property type="match status" value="2"/>
</dbReference>
<evidence type="ECO:0000256" key="10">
    <source>
        <dbReference type="SAM" id="Phobius"/>
    </source>
</evidence>
<dbReference type="FunFam" id="3.40.50.300:FF:000933">
    <property type="entry name" value="ABC transporter A family member 7"/>
    <property type="match status" value="1"/>
</dbReference>
<dbReference type="GO" id="GO:0016020">
    <property type="term" value="C:membrane"/>
    <property type="evidence" value="ECO:0007669"/>
    <property type="project" value="UniProtKB-SubCell"/>
</dbReference>
<feature type="transmembrane region" description="Helical" evidence="10">
    <location>
        <begin position="302"/>
        <end position="331"/>
    </location>
</feature>
<evidence type="ECO:0000256" key="4">
    <source>
        <dbReference type="ARBA" id="ARBA00022692"/>
    </source>
</evidence>
<evidence type="ECO:0000313" key="13">
    <source>
        <dbReference type="Proteomes" id="UP001107558"/>
    </source>
</evidence>
<dbReference type="SMART" id="SM00382">
    <property type="entry name" value="AAA"/>
    <property type="match status" value="2"/>
</dbReference>
<gene>
    <name evidence="12" type="ORF">PVAND_014787</name>
</gene>
<reference evidence="12" key="1">
    <citation type="submission" date="2021-03" db="EMBL/GenBank/DDBJ databases">
        <title>Chromosome level genome of the anhydrobiotic midge Polypedilum vanderplanki.</title>
        <authorList>
            <person name="Yoshida Y."/>
            <person name="Kikawada T."/>
            <person name="Gusev O."/>
        </authorList>
    </citation>
    <scope>NUCLEOTIDE SEQUENCE</scope>
    <source>
        <strain evidence="12">NIAS01</strain>
        <tissue evidence="12">Whole body or cell culture</tissue>
    </source>
</reference>
<evidence type="ECO:0000256" key="6">
    <source>
        <dbReference type="ARBA" id="ARBA00022840"/>
    </source>
</evidence>
<feature type="domain" description="ABC transporter" evidence="11">
    <location>
        <begin position="1438"/>
        <end position="1674"/>
    </location>
</feature>
<dbReference type="InterPro" id="IPR003593">
    <property type="entry name" value="AAA+_ATPase"/>
</dbReference>
<dbReference type="Pfam" id="PF00005">
    <property type="entry name" value="ABC_tran"/>
    <property type="match status" value="2"/>
</dbReference>
<comment type="caution">
    <text evidence="12">The sequence shown here is derived from an EMBL/GenBank/DDBJ whole genome shotgun (WGS) entry which is preliminary data.</text>
</comment>
<dbReference type="PANTHER" id="PTHR19229">
    <property type="entry name" value="ATP-BINDING CASSETTE TRANSPORTER SUBFAMILY A ABCA"/>
    <property type="match status" value="1"/>
</dbReference>
<comment type="similarity">
    <text evidence="2">Belongs to the ABC transporter superfamily. ABCA family.</text>
</comment>
<organism evidence="12 13">
    <name type="scientific">Polypedilum vanderplanki</name>
    <name type="common">Sleeping chironomid midge</name>
    <dbReference type="NCBI Taxonomy" id="319348"/>
    <lineage>
        <taxon>Eukaryota</taxon>
        <taxon>Metazoa</taxon>
        <taxon>Ecdysozoa</taxon>
        <taxon>Arthropoda</taxon>
        <taxon>Hexapoda</taxon>
        <taxon>Insecta</taxon>
        <taxon>Pterygota</taxon>
        <taxon>Neoptera</taxon>
        <taxon>Endopterygota</taxon>
        <taxon>Diptera</taxon>
        <taxon>Nematocera</taxon>
        <taxon>Chironomoidea</taxon>
        <taxon>Chironomidae</taxon>
        <taxon>Chironominae</taxon>
        <taxon>Polypedilum</taxon>
        <taxon>Polypedilum</taxon>
    </lineage>
</organism>
<evidence type="ECO:0000256" key="8">
    <source>
        <dbReference type="ARBA" id="ARBA00023136"/>
    </source>
</evidence>